<sequence length="257" mass="29044">MISADPPRVNILGVGISALSMKSALEHSESLLSSGQSGYICVTGVHGIIEAQSDEAFRTILNKSFLSTPDGMPTVWLGHLHGFKHMTRVYGPDFMLNLCELSVQRGYRHFLYGGRPGIAEELRAELTRRYPGLQIVGTYTPPFRPLNAEEEEDLQTQLTASQADILWCGLSTPKQERFMAAYNGRLPVKLMIGVGAAFDLLSGNLAEAPDWMKQSGLQWLYRLIKEPKRLWRRYLINNPRFIWLSFLQLSRLKRFSV</sequence>
<dbReference type="AlphaFoldDB" id="A0A7W8IEB8"/>
<protein>
    <submittedName>
        <fullName evidence="3">N-acetylglucosaminyldiphosphoundecaprenol N-acetyl-beta-D-mannosaminyltransferase</fullName>
        <ecNumber evidence="3">2.4.1.187</ecNumber>
    </submittedName>
</protein>
<dbReference type="Proteomes" id="UP000568106">
    <property type="component" value="Unassembled WGS sequence"/>
</dbReference>
<dbReference type="Pfam" id="PF03808">
    <property type="entry name" value="Glyco_tran_WecG"/>
    <property type="match status" value="1"/>
</dbReference>
<dbReference type="EC" id="2.4.1.187" evidence="3"/>
<dbReference type="CDD" id="cd06533">
    <property type="entry name" value="Glyco_transf_WecG_TagA"/>
    <property type="match status" value="1"/>
</dbReference>
<dbReference type="GO" id="GO:0047244">
    <property type="term" value="F:N-acetylglucosaminyldiphosphoundecaprenol N-acetyl-beta-D-mannosaminyltransferase activity"/>
    <property type="evidence" value="ECO:0007669"/>
    <property type="project" value="UniProtKB-EC"/>
</dbReference>
<name>A0A7W8IEB8_9BACT</name>
<evidence type="ECO:0000256" key="1">
    <source>
        <dbReference type="ARBA" id="ARBA00022676"/>
    </source>
</evidence>
<keyword evidence="1 3" id="KW-0328">Glycosyltransferase</keyword>
<evidence type="ECO:0000313" key="4">
    <source>
        <dbReference type="Proteomes" id="UP000568106"/>
    </source>
</evidence>
<dbReference type="InterPro" id="IPR004629">
    <property type="entry name" value="WecG_TagA_CpsF"/>
</dbReference>
<keyword evidence="2 3" id="KW-0808">Transferase</keyword>
<dbReference type="NCBIfam" id="TIGR00696">
    <property type="entry name" value="wecG_tagA_cpsF"/>
    <property type="match status" value="1"/>
</dbReference>
<organism evidence="3 4">
    <name type="scientific">Tunturiibacter empetritectus</name>
    <dbReference type="NCBI Taxonomy" id="3069691"/>
    <lineage>
        <taxon>Bacteria</taxon>
        <taxon>Pseudomonadati</taxon>
        <taxon>Acidobacteriota</taxon>
        <taxon>Terriglobia</taxon>
        <taxon>Terriglobales</taxon>
        <taxon>Acidobacteriaceae</taxon>
        <taxon>Tunturiibacter</taxon>
    </lineage>
</organism>
<dbReference type="PANTHER" id="PTHR34136">
    <property type="match status" value="1"/>
</dbReference>
<comment type="caution">
    <text evidence="3">The sequence shown here is derived from an EMBL/GenBank/DDBJ whole genome shotgun (WGS) entry which is preliminary data.</text>
</comment>
<proteinExistence type="predicted"/>
<accession>A0A7W8IEB8</accession>
<evidence type="ECO:0000313" key="3">
    <source>
        <dbReference type="EMBL" id="MBB5315618.1"/>
    </source>
</evidence>
<dbReference type="EMBL" id="JACHDY010000001">
    <property type="protein sequence ID" value="MBB5315618.1"/>
    <property type="molecule type" value="Genomic_DNA"/>
</dbReference>
<reference evidence="3" key="1">
    <citation type="submission" date="2020-08" db="EMBL/GenBank/DDBJ databases">
        <title>Genomic Encyclopedia of Type Strains, Phase IV (KMG-V): Genome sequencing to study the core and pangenomes of soil and plant-associated prokaryotes.</title>
        <authorList>
            <person name="Whitman W."/>
        </authorList>
    </citation>
    <scope>NUCLEOTIDE SEQUENCE [LARGE SCALE GENOMIC DNA]</scope>
    <source>
        <strain evidence="3">M8UP27</strain>
    </source>
</reference>
<dbReference type="PANTHER" id="PTHR34136:SF1">
    <property type="entry name" value="UDP-N-ACETYL-D-MANNOSAMINURONIC ACID TRANSFERASE"/>
    <property type="match status" value="1"/>
</dbReference>
<gene>
    <name evidence="3" type="ORF">HDF09_000268</name>
</gene>
<keyword evidence="4" id="KW-1185">Reference proteome</keyword>
<evidence type="ECO:0000256" key="2">
    <source>
        <dbReference type="ARBA" id="ARBA00022679"/>
    </source>
</evidence>